<evidence type="ECO:0000313" key="2">
    <source>
        <dbReference type="EMBL" id="GAI65468.1"/>
    </source>
</evidence>
<accession>X1QB84</accession>
<keyword evidence="1" id="KW-1133">Transmembrane helix</keyword>
<feature type="transmembrane region" description="Helical" evidence="1">
    <location>
        <begin position="127"/>
        <end position="145"/>
    </location>
</feature>
<keyword evidence="1" id="KW-0472">Membrane</keyword>
<feature type="transmembrane region" description="Helical" evidence="1">
    <location>
        <begin position="166"/>
        <end position="188"/>
    </location>
</feature>
<organism evidence="2">
    <name type="scientific">marine sediment metagenome</name>
    <dbReference type="NCBI Taxonomy" id="412755"/>
    <lineage>
        <taxon>unclassified sequences</taxon>
        <taxon>metagenomes</taxon>
        <taxon>ecological metagenomes</taxon>
    </lineage>
</organism>
<dbReference type="AlphaFoldDB" id="X1QB84"/>
<proteinExistence type="predicted"/>
<keyword evidence="1" id="KW-0812">Transmembrane</keyword>
<gene>
    <name evidence="2" type="ORF">S12H4_02174</name>
</gene>
<feature type="non-terminal residue" evidence="2">
    <location>
        <position position="1"/>
    </location>
</feature>
<comment type="caution">
    <text evidence="2">The sequence shown here is derived from an EMBL/GenBank/DDBJ whole genome shotgun (WGS) entry which is preliminary data.</text>
</comment>
<dbReference type="EMBL" id="BARW01000508">
    <property type="protein sequence ID" value="GAI65468.1"/>
    <property type="molecule type" value="Genomic_DNA"/>
</dbReference>
<feature type="transmembrane region" description="Helical" evidence="1">
    <location>
        <begin position="200"/>
        <end position="224"/>
    </location>
</feature>
<reference evidence="2" key="1">
    <citation type="journal article" date="2014" name="Front. Microbiol.">
        <title>High frequency of phylogenetically diverse reductive dehalogenase-homologous genes in deep subseafloor sedimentary metagenomes.</title>
        <authorList>
            <person name="Kawai M."/>
            <person name="Futagami T."/>
            <person name="Toyoda A."/>
            <person name="Takaki Y."/>
            <person name="Nishi S."/>
            <person name="Hori S."/>
            <person name="Arai W."/>
            <person name="Tsubouchi T."/>
            <person name="Morono Y."/>
            <person name="Uchiyama I."/>
            <person name="Ito T."/>
            <person name="Fujiyama A."/>
            <person name="Inagaki F."/>
            <person name="Takami H."/>
        </authorList>
    </citation>
    <scope>NUCLEOTIDE SEQUENCE</scope>
    <source>
        <strain evidence="2">Expedition CK06-06</strain>
    </source>
</reference>
<feature type="transmembrane region" description="Helical" evidence="1">
    <location>
        <begin position="98"/>
        <end position="121"/>
    </location>
</feature>
<feature type="transmembrane region" description="Helical" evidence="1">
    <location>
        <begin position="271"/>
        <end position="290"/>
    </location>
</feature>
<protein>
    <submittedName>
        <fullName evidence="2">Uncharacterized protein</fullName>
    </submittedName>
</protein>
<sequence length="291" mass="34244">TRSDLIELLKELPVVEHYLKIEIKSKKIDIGKVGLNRFTYSMYQRNLVLIKKENVELDTLLNLIDKYGFFGNPDYKQKTNLLKVEHEKDKISKLGRNIIWTGFYPFALIVFYRSLITAASLSVYENLYFLFIITTSFYSFIFPLDEAFKGLKKRRIKYTTPIIEEFVPYDASFHIVKLVVIVGVSYYLSFFLLTNIFFEILVILSMFIVVVNIPNLGLFLIEFYEHRRNKKNLMEFLNTFIQCNQEHSINSSYISYATIEIYNKKLLSFKLSNNIISLLSLILLVITPFFN</sequence>
<evidence type="ECO:0000256" key="1">
    <source>
        <dbReference type="SAM" id="Phobius"/>
    </source>
</evidence>
<name>X1QB84_9ZZZZ</name>